<keyword evidence="2" id="KW-1185">Reference proteome</keyword>
<dbReference type="EMBL" id="ML735694">
    <property type="protein sequence ID" value="KAE8422440.1"/>
    <property type="molecule type" value="Genomic_DNA"/>
</dbReference>
<proteinExistence type="predicted"/>
<protein>
    <recommendedName>
        <fullName evidence="3">Calcineurin-like phosphoesterase domain-containing protein</fullName>
    </recommendedName>
</protein>
<reference evidence="1 2" key="1">
    <citation type="submission" date="2019-04" db="EMBL/GenBank/DDBJ databases">
        <authorList>
            <consortium name="DOE Joint Genome Institute"/>
            <person name="Mondo S."/>
            <person name="Kjaerbolling I."/>
            <person name="Vesth T."/>
            <person name="Frisvad J.C."/>
            <person name="Nybo J.L."/>
            <person name="Theobald S."/>
            <person name="Kildgaard S."/>
            <person name="Isbrandt T."/>
            <person name="Kuo A."/>
            <person name="Sato A."/>
            <person name="Lyhne E.K."/>
            <person name="Kogle M.E."/>
            <person name="Wiebenga A."/>
            <person name="Kun R.S."/>
            <person name="Lubbers R.J."/>
            <person name="Makela M.R."/>
            <person name="Barry K."/>
            <person name="Chovatia M."/>
            <person name="Clum A."/>
            <person name="Daum C."/>
            <person name="Haridas S."/>
            <person name="He G."/>
            <person name="LaButti K."/>
            <person name="Lipzen A."/>
            <person name="Riley R."/>
            <person name="Salamov A."/>
            <person name="Simmons B.A."/>
            <person name="Magnuson J.K."/>
            <person name="Henrissat B."/>
            <person name="Mortensen U.H."/>
            <person name="Larsen T.O."/>
            <person name="Devries R.P."/>
            <person name="Grigoriev I.V."/>
            <person name="Machida M."/>
            <person name="Baker S.E."/>
            <person name="Andersen M.R."/>
            <person name="Cantor M.N."/>
            <person name="Hua S.X."/>
        </authorList>
    </citation>
    <scope>NUCLEOTIDE SEQUENCE [LARGE SCALE GENOMIC DNA]</scope>
    <source>
        <strain evidence="1 2">CBS 117616</strain>
    </source>
</reference>
<accession>A0ABQ6WZB3</accession>
<gene>
    <name evidence="1" type="ORF">BDV36DRAFT_310845</name>
</gene>
<evidence type="ECO:0000313" key="2">
    <source>
        <dbReference type="Proteomes" id="UP000325395"/>
    </source>
</evidence>
<name>A0ABQ6WZB3_9EURO</name>
<evidence type="ECO:0000313" key="1">
    <source>
        <dbReference type="EMBL" id="KAE8422440.1"/>
    </source>
</evidence>
<dbReference type="PANTHER" id="PTHR37844:SF2">
    <property type="entry name" value="SER_THR PROTEIN PHOSPHATASE SUPERFAMILY (AFU_ORTHOLOGUE AFUA_1G14840)"/>
    <property type="match status" value="1"/>
</dbReference>
<dbReference type="Proteomes" id="UP000325395">
    <property type="component" value="Unassembled WGS sequence"/>
</dbReference>
<dbReference type="PANTHER" id="PTHR37844">
    <property type="entry name" value="SER/THR PROTEIN PHOSPHATASE SUPERFAMILY (AFU_ORTHOLOGUE AFUA_1G14840)"/>
    <property type="match status" value="1"/>
</dbReference>
<organism evidence="1 2">
    <name type="scientific">Aspergillus pseudocaelatus</name>
    <dbReference type="NCBI Taxonomy" id="1825620"/>
    <lineage>
        <taxon>Eukaryota</taxon>
        <taxon>Fungi</taxon>
        <taxon>Dikarya</taxon>
        <taxon>Ascomycota</taxon>
        <taxon>Pezizomycotina</taxon>
        <taxon>Eurotiomycetes</taxon>
        <taxon>Eurotiomycetidae</taxon>
        <taxon>Eurotiales</taxon>
        <taxon>Aspergillaceae</taxon>
        <taxon>Aspergillus</taxon>
        <taxon>Aspergillus subgen. Circumdati</taxon>
    </lineage>
</organism>
<sequence length="242" mass="27566">MLNSIPCSFRLLPFQVLTDLHLEINQQYSSFEIPVCAKYLILAGDIGRLLAFLTLGNHEFYNGTFAEGLRKGQTTRTRTFIKRTPSHYFIRDDTPSPGPVLLFWGCTLWSHVPPDSQVIVQSKTKDFQKINDWTIDDHNAHKQQQQQQQQPGLVVVTHHAPSRRKTSSPQHAQNAWSSAFGTDILSNGLLDRVRTWVFGDTYYTTDFREGGVRVVSNQRGYVLPWSKMDGKDGFDVGKVIRV</sequence>
<dbReference type="SUPFAM" id="SSF56300">
    <property type="entry name" value="Metallo-dependent phosphatases"/>
    <property type="match status" value="1"/>
</dbReference>
<evidence type="ECO:0008006" key="3">
    <source>
        <dbReference type="Google" id="ProtNLM"/>
    </source>
</evidence>
<dbReference type="InterPro" id="IPR029052">
    <property type="entry name" value="Metallo-depent_PP-like"/>
</dbReference>